<dbReference type="STRING" id="1246955.MCYN_0198"/>
<organism evidence="1 2">
    <name type="scientific">Mycoplasmopsis cynos (strain C142)</name>
    <name type="common">Mycoplasma cynos</name>
    <dbReference type="NCBI Taxonomy" id="1246955"/>
    <lineage>
        <taxon>Bacteria</taxon>
        <taxon>Bacillati</taxon>
        <taxon>Mycoplasmatota</taxon>
        <taxon>Mycoplasmoidales</taxon>
        <taxon>Metamycoplasmataceae</taxon>
        <taxon>Mycoplasmopsis</taxon>
    </lineage>
</organism>
<gene>
    <name evidence="1" type="primary">MCYN0198</name>
    <name evidence="1" type="ordered locus">MCYN_0198</name>
</gene>
<dbReference type="NCBIfam" id="NF045770">
    <property type="entry name" value="MPN403_MG284_C"/>
    <property type="match status" value="1"/>
</dbReference>
<evidence type="ECO:0008006" key="3">
    <source>
        <dbReference type="Google" id="ProtNLM"/>
    </source>
</evidence>
<dbReference type="AlphaFoldDB" id="L0RWJ6"/>
<dbReference type="KEGG" id="mcy:MCYN_0198"/>
<keyword evidence="2" id="KW-1185">Reference proteome</keyword>
<reference evidence="2" key="1">
    <citation type="journal article" date="2013" name="Genome Announc.">
        <title>Complete genome sequence of Mycoplasma cynos strain C142.</title>
        <authorList>
            <person name="Walker C.A."/>
            <person name="Mannering S.A."/>
            <person name="Shields S."/>
            <person name="Blake D.P."/>
            <person name="Brownlie J."/>
        </authorList>
    </citation>
    <scope>NUCLEOTIDE SEQUENCE [LARGE SCALE GENOMIC DNA]</scope>
    <source>
        <strain evidence="2">C142</strain>
    </source>
</reference>
<accession>L0RWJ6</accession>
<dbReference type="EMBL" id="HF559394">
    <property type="protein sequence ID" value="CCP23930.1"/>
    <property type="molecule type" value="Genomic_DNA"/>
</dbReference>
<dbReference type="InterPro" id="IPR058231">
    <property type="entry name" value="MG284-like_C"/>
</dbReference>
<protein>
    <recommendedName>
        <fullName evidence="3">Phage protein</fullName>
    </recommendedName>
</protein>
<dbReference type="eggNOG" id="ENOG5032F10">
    <property type="taxonomic scope" value="Bacteria"/>
</dbReference>
<dbReference type="PATRIC" id="fig|1246955.3.peg.180"/>
<name>L0RWJ6_MYCC1</name>
<dbReference type="Proteomes" id="UP000010466">
    <property type="component" value="Chromosome"/>
</dbReference>
<evidence type="ECO:0000313" key="2">
    <source>
        <dbReference type="Proteomes" id="UP000010466"/>
    </source>
</evidence>
<dbReference type="HOGENOM" id="CLU_1957157_0_0_14"/>
<proteinExistence type="predicted"/>
<evidence type="ECO:0000313" key="1">
    <source>
        <dbReference type="EMBL" id="CCP23930.1"/>
    </source>
</evidence>
<sequence length="147" mass="18299">MDVNMLLDEQKNIEKNILIKEIENNKEFYQKMCKLVDEIFLIFWLYKDIYRKTLLKVKLERRFFPDKRELREFQRVLERRLQDGSTLINYIMEYMTPESSWIIEKCYLDEETKDFTEWYLKHFSKTTFYKKKKIAILEFANLYLGLF</sequence>